<keyword evidence="6 10" id="KW-0479">Metal-binding</keyword>
<name>A0A401G1M5_9BACT</name>
<keyword evidence="5 10" id="KW-0949">S-adenosyl-L-methionine</keyword>
<evidence type="ECO:0000256" key="8">
    <source>
        <dbReference type="ARBA" id="ARBA00023014"/>
    </source>
</evidence>
<dbReference type="InterPro" id="IPR058240">
    <property type="entry name" value="rSAM_sf"/>
</dbReference>
<comment type="function">
    <text evidence="10">Probably acts as a heme chaperone, transferring heme to an unknown acceptor. Binds one molecule of heme per monomer, possibly covalently. Binds 1 [4Fe-4S] cluster. The cluster is coordinated with 3 cysteines and an exchangeable S-adenosyl-L-methionine.</text>
</comment>
<dbReference type="EMBL" id="BEXT01000001">
    <property type="protein sequence ID" value="GBC63119.1"/>
    <property type="molecule type" value="Genomic_DNA"/>
</dbReference>
<keyword evidence="10" id="KW-0963">Cytoplasm</keyword>
<dbReference type="InterPro" id="IPR013785">
    <property type="entry name" value="Aldolase_TIM"/>
</dbReference>
<reference evidence="13" key="2">
    <citation type="submission" date="2019-01" db="EMBL/GenBank/DDBJ databases">
        <title>Genome sequence of Desulfonema ishimotonii strain Tokyo 01.</title>
        <authorList>
            <person name="Fukui M."/>
        </authorList>
    </citation>
    <scope>NUCLEOTIDE SEQUENCE [LARGE SCALE GENOMIC DNA]</scope>
    <source>
        <strain evidence="13">Tokyo 01</strain>
    </source>
</reference>
<dbReference type="GO" id="GO:0005737">
    <property type="term" value="C:cytoplasm"/>
    <property type="evidence" value="ECO:0007669"/>
    <property type="project" value="UniProtKB-SubCell"/>
</dbReference>
<dbReference type="SFLD" id="SFLDG01065">
    <property type="entry name" value="anaerobic_coproporphyrinogen-I"/>
    <property type="match status" value="1"/>
</dbReference>
<dbReference type="PANTHER" id="PTHR13932:SF5">
    <property type="entry name" value="RADICAL S-ADENOSYL METHIONINE DOMAIN-CONTAINING PROTEIN 1, MITOCHONDRIAL"/>
    <property type="match status" value="1"/>
</dbReference>
<dbReference type="SFLD" id="SFLDF00562">
    <property type="entry name" value="HemN-like__clustered_with_heat"/>
    <property type="match status" value="1"/>
</dbReference>
<accession>A0A401G1M5</accession>
<dbReference type="GO" id="GO:0051539">
    <property type="term" value="F:4 iron, 4 sulfur cluster binding"/>
    <property type="evidence" value="ECO:0007669"/>
    <property type="project" value="UniProtKB-UniRule"/>
</dbReference>
<evidence type="ECO:0000256" key="6">
    <source>
        <dbReference type="ARBA" id="ARBA00022723"/>
    </source>
</evidence>
<comment type="cofactor">
    <cofactor evidence="1">
        <name>[4Fe-4S] cluster</name>
        <dbReference type="ChEBI" id="CHEBI:49883"/>
    </cofactor>
</comment>
<comment type="caution">
    <text evidence="12">The sequence shown here is derived from an EMBL/GenBank/DDBJ whole genome shotgun (WGS) entry which is preliminary data.</text>
</comment>
<evidence type="ECO:0000259" key="11">
    <source>
        <dbReference type="PROSITE" id="PS51918"/>
    </source>
</evidence>
<dbReference type="Pfam" id="PF06969">
    <property type="entry name" value="HemN_C"/>
    <property type="match status" value="1"/>
</dbReference>
<dbReference type="Pfam" id="PF04055">
    <property type="entry name" value="Radical_SAM"/>
    <property type="match status" value="1"/>
</dbReference>
<dbReference type="InterPro" id="IPR010723">
    <property type="entry name" value="HemN_C"/>
</dbReference>
<dbReference type="SUPFAM" id="SSF102114">
    <property type="entry name" value="Radical SAM enzymes"/>
    <property type="match status" value="1"/>
</dbReference>
<dbReference type="InterPro" id="IPR007197">
    <property type="entry name" value="rSAM"/>
</dbReference>
<reference evidence="13" key="1">
    <citation type="submission" date="2017-11" db="EMBL/GenBank/DDBJ databases">
        <authorList>
            <person name="Watanabe M."/>
            <person name="Kojima H."/>
        </authorList>
    </citation>
    <scope>NUCLEOTIDE SEQUENCE [LARGE SCALE GENOMIC DNA]</scope>
    <source>
        <strain evidence="13">Tokyo 01</strain>
    </source>
</reference>
<keyword evidence="9 10" id="KW-0143">Chaperone</keyword>
<evidence type="ECO:0000256" key="5">
    <source>
        <dbReference type="ARBA" id="ARBA00022691"/>
    </source>
</evidence>
<organism evidence="12 13">
    <name type="scientific">Desulfonema ishimotonii</name>
    <dbReference type="NCBI Taxonomy" id="45657"/>
    <lineage>
        <taxon>Bacteria</taxon>
        <taxon>Pseudomonadati</taxon>
        <taxon>Thermodesulfobacteriota</taxon>
        <taxon>Desulfobacteria</taxon>
        <taxon>Desulfobacterales</taxon>
        <taxon>Desulfococcaceae</taxon>
        <taxon>Desulfonema</taxon>
    </lineage>
</organism>
<dbReference type="CDD" id="cd01335">
    <property type="entry name" value="Radical_SAM"/>
    <property type="match status" value="1"/>
</dbReference>
<comment type="subcellular location">
    <subcellularLocation>
        <location evidence="10">Cytoplasm</location>
    </subcellularLocation>
</comment>
<dbReference type="NCBIfam" id="TIGR00539">
    <property type="entry name" value="hemN_rel"/>
    <property type="match status" value="1"/>
</dbReference>
<dbReference type="SMART" id="SM00729">
    <property type="entry name" value="Elp3"/>
    <property type="match status" value="1"/>
</dbReference>
<evidence type="ECO:0000256" key="10">
    <source>
        <dbReference type="RuleBase" id="RU364116"/>
    </source>
</evidence>
<keyword evidence="7 10" id="KW-0408">Iron</keyword>
<dbReference type="SFLD" id="SFLDS00029">
    <property type="entry name" value="Radical_SAM"/>
    <property type="match status" value="1"/>
</dbReference>
<dbReference type="InterPro" id="IPR034505">
    <property type="entry name" value="Coproporphyrinogen-III_oxidase"/>
</dbReference>
<dbReference type="GO" id="GO:0004109">
    <property type="term" value="F:coproporphyrinogen oxidase activity"/>
    <property type="evidence" value="ECO:0007669"/>
    <property type="project" value="InterPro"/>
</dbReference>
<dbReference type="PANTHER" id="PTHR13932">
    <property type="entry name" value="COPROPORPHYRINIGEN III OXIDASE"/>
    <property type="match status" value="1"/>
</dbReference>
<keyword evidence="10" id="KW-0004">4Fe-4S</keyword>
<dbReference type="InterPro" id="IPR004559">
    <property type="entry name" value="HemW-like"/>
</dbReference>
<dbReference type="GO" id="GO:0006779">
    <property type="term" value="P:porphyrin-containing compound biosynthetic process"/>
    <property type="evidence" value="ECO:0007669"/>
    <property type="project" value="InterPro"/>
</dbReference>
<keyword evidence="4 10" id="KW-0349">Heme</keyword>
<dbReference type="Proteomes" id="UP000288096">
    <property type="component" value="Unassembled WGS sequence"/>
</dbReference>
<evidence type="ECO:0000256" key="4">
    <source>
        <dbReference type="ARBA" id="ARBA00022617"/>
    </source>
</evidence>
<dbReference type="SFLD" id="SFLDF00288">
    <property type="entry name" value="HemN-like__clustered_with_nucl"/>
    <property type="match status" value="1"/>
</dbReference>
<dbReference type="AlphaFoldDB" id="A0A401G1M5"/>
<keyword evidence="8 10" id="KW-0411">Iron-sulfur</keyword>
<sequence length="386" mass="43461">MIKHQCDESGGIYIHIPFCIRKCAYCDFYSVSDLSLMPGFVRALEREMAMRAAEFPDPCDTLYLGGGTPSVMTPTHVRRLIAAARCHFDLLPEAEITIEANPGTVSRRSLAEYRRAGVNRINFGVQSFRDDHLCFLGRIHSAQAAVQSLTWARQAGFDNMGLDLIYGLPGQSQAEWREALGRATEFRPEHLSCYMLTYEPGTPLDRRRTDGAFQPLEEARSGDLLDLTIGFLETHGYEQYEISNFARSEEFRSRHNQKYWAFAPYIGLGPSAHSFLPPRRFWTPRSVTEYLRAIDAGTAPTAGTETLTREQQIMEAVYLGLRTTGGISVATFEERFGLRFEATFGPVLARLRKDGLIRADADCCALSRKGMRFLDSVTSMLVCQEF</sequence>
<dbReference type="RefSeq" id="WP_124330237.1">
    <property type="nucleotide sequence ID" value="NZ_BEXT01000001.1"/>
</dbReference>
<dbReference type="InterPro" id="IPR006638">
    <property type="entry name" value="Elp3/MiaA/NifB-like_rSAM"/>
</dbReference>
<evidence type="ECO:0000313" key="12">
    <source>
        <dbReference type="EMBL" id="GBC63119.1"/>
    </source>
</evidence>
<dbReference type="GO" id="GO:0046872">
    <property type="term" value="F:metal ion binding"/>
    <property type="evidence" value="ECO:0007669"/>
    <property type="project" value="UniProtKB-UniRule"/>
</dbReference>
<evidence type="ECO:0000256" key="2">
    <source>
        <dbReference type="ARBA" id="ARBA00006100"/>
    </source>
</evidence>
<evidence type="ECO:0000256" key="7">
    <source>
        <dbReference type="ARBA" id="ARBA00023004"/>
    </source>
</evidence>
<evidence type="ECO:0000313" key="13">
    <source>
        <dbReference type="Proteomes" id="UP000288096"/>
    </source>
</evidence>
<protein>
    <recommendedName>
        <fullName evidence="3 10">Heme chaperone HemW</fullName>
    </recommendedName>
</protein>
<proteinExistence type="inferred from homology"/>
<comment type="similarity">
    <text evidence="2">Belongs to the anaerobic coproporphyrinogen-III oxidase family. HemW subfamily.</text>
</comment>
<keyword evidence="13" id="KW-1185">Reference proteome</keyword>
<dbReference type="PROSITE" id="PS51918">
    <property type="entry name" value="RADICAL_SAM"/>
    <property type="match status" value="1"/>
</dbReference>
<dbReference type="Gene3D" id="3.20.20.70">
    <property type="entry name" value="Aldolase class I"/>
    <property type="match status" value="1"/>
</dbReference>
<feature type="domain" description="Radical SAM core" evidence="11">
    <location>
        <begin position="4"/>
        <end position="238"/>
    </location>
</feature>
<gene>
    <name evidence="12" type="ORF">DENIS_4108</name>
</gene>
<dbReference type="OrthoDB" id="9808022at2"/>
<evidence type="ECO:0000256" key="9">
    <source>
        <dbReference type="ARBA" id="ARBA00023186"/>
    </source>
</evidence>
<evidence type="ECO:0000256" key="3">
    <source>
        <dbReference type="ARBA" id="ARBA00017228"/>
    </source>
</evidence>
<evidence type="ECO:0000256" key="1">
    <source>
        <dbReference type="ARBA" id="ARBA00001966"/>
    </source>
</evidence>